<evidence type="ECO:0000313" key="3">
    <source>
        <dbReference type="EMBL" id="CAB4783370.1"/>
    </source>
</evidence>
<proteinExistence type="predicted"/>
<evidence type="ECO:0000313" key="2">
    <source>
        <dbReference type="EMBL" id="CAB4681094.1"/>
    </source>
</evidence>
<feature type="region of interest" description="Disordered" evidence="1">
    <location>
        <begin position="95"/>
        <end position="116"/>
    </location>
</feature>
<dbReference type="AlphaFoldDB" id="A0A6J6WFM2"/>
<dbReference type="InterPro" id="IPR036567">
    <property type="entry name" value="RHF-like"/>
</dbReference>
<dbReference type="Pfam" id="PF02482">
    <property type="entry name" value="Ribosomal_S30AE"/>
    <property type="match status" value="1"/>
</dbReference>
<sequence length="116" mass="12983">MEIIFHTRKAAIAADFKKIATEKINSLQRLHVKVDRIEVEVIHEGNPSQGKRSHTVIITSHGAGPLLRAEAAAFNDLAAFDEAIRKVELQIRKRHERSADHNHQSLKAIPADPDLL</sequence>
<dbReference type="NCBIfam" id="TIGR00741">
    <property type="entry name" value="yfiA"/>
    <property type="match status" value="1"/>
</dbReference>
<dbReference type="EMBL" id="CAEZXH010000024">
    <property type="protein sequence ID" value="CAB4681094.1"/>
    <property type="molecule type" value="Genomic_DNA"/>
</dbReference>
<protein>
    <submittedName>
        <fullName evidence="3">Unannotated protein</fullName>
    </submittedName>
</protein>
<name>A0A6J6WFM2_9ZZZZ</name>
<organism evidence="3">
    <name type="scientific">freshwater metagenome</name>
    <dbReference type="NCBI Taxonomy" id="449393"/>
    <lineage>
        <taxon>unclassified sequences</taxon>
        <taxon>metagenomes</taxon>
        <taxon>ecological metagenomes</taxon>
    </lineage>
</organism>
<reference evidence="3" key="1">
    <citation type="submission" date="2020-05" db="EMBL/GenBank/DDBJ databases">
        <authorList>
            <person name="Chiriac C."/>
            <person name="Salcher M."/>
            <person name="Ghai R."/>
            <person name="Kavagutti S V."/>
        </authorList>
    </citation>
    <scope>NUCLEOTIDE SEQUENCE</scope>
</reference>
<dbReference type="EMBL" id="CAEZZS010000068">
    <property type="protein sequence ID" value="CAB4783370.1"/>
    <property type="molecule type" value="Genomic_DNA"/>
</dbReference>
<dbReference type="Gene3D" id="3.30.160.100">
    <property type="entry name" value="Ribosome hibernation promotion factor-like"/>
    <property type="match status" value="1"/>
</dbReference>
<accession>A0A6J6WFM2</accession>
<evidence type="ECO:0000256" key="1">
    <source>
        <dbReference type="SAM" id="MobiDB-lite"/>
    </source>
</evidence>
<gene>
    <name evidence="2" type="ORF">UFOPK2360_00557</name>
    <name evidence="3" type="ORF">UFOPK2922_01201</name>
</gene>
<dbReference type="InterPro" id="IPR003489">
    <property type="entry name" value="RHF/RaiA"/>
</dbReference>
<dbReference type="SUPFAM" id="SSF69754">
    <property type="entry name" value="Ribosome binding protein Y (YfiA homologue)"/>
    <property type="match status" value="1"/>
</dbReference>